<name>A0A060UV59_9PROT</name>
<gene>
    <name evidence="4" type="ORF">AFERRI_10123</name>
    <name evidence="5" type="ORF">AFERRI_11191</name>
</gene>
<dbReference type="InterPro" id="IPR036388">
    <property type="entry name" value="WH-like_DNA-bd_sf"/>
</dbReference>
<accession>A0A060UV59</accession>
<dbReference type="EMBL" id="LT841305">
    <property type="protein sequence ID" value="SMH65156.1"/>
    <property type="molecule type" value="Genomic_DNA"/>
</dbReference>
<dbReference type="InterPro" id="IPR016032">
    <property type="entry name" value="Sig_transdc_resp-reg_C-effctor"/>
</dbReference>
<dbReference type="GO" id="GO:0003677">
    <property type="term" value="F:DNA binding"/>
    <property type="evidence" value="ECO:0007669"/>
    <property type="project" value="UniProtKB-UniRule"/>
</dbReference>
<dbReference type="GO" id="GO:0006355">
    <property type="term" value="P:regulation of DNA-templated transcription"/>
    <property type="evidence" value="ECO:0007669"/>
    <property type="project" value="InterPro"/>
</dbReference>
<feature type="domain" description="OmpR/PhoB-type" evidence="3">
    <location>
        <begin position="165"/>
        <end position="265"/>
    </location>
</feature>
<evidence type="ECO:0000313" key="5">
    <source>
        <dbReference type="EMBL" id="SMH65156.1"/>
    </source>
</evidence>
<dbReference type="RefSeq" id="WP_035190249.1">
    <property type="nucleotide sequence ID" value="NZ_CCCS020000001.1"/>
</dbReference>
<keyword evidence="6" id="KW-1185">Reference proteome</keyword>
<evidence type="ECO:0000256" key="2">
    <source>
        <dbReference type="PROSITE-ProRule" id="PRU01091"/>
    </source>
</evidence>
<dbReference type="Gene3D" id="1.10.10.10">
    <property type="entry name" value="Winged helix-like DNA-binding domain superfamily/Winged helix DNA-binding domain"/>
    <property type="match status" value="1"/>
</dbReference>
<dbReference type="EMBL" id="CCCS020000001">
    <property type="protein sequence ID" value="CDQ12300.1"/>
    <property type="molecule type" value="Genomic_DNA"/>
</dbReference>
<evidence type="ECO:0000256" key="1">
    <source>
        <dbReference type="ARBA" id="ARBA00023125"/>
    </source>
</evidence>
<reference evidence="4" key="2">
    <citation type="submission" date="2014-07" db="EMBL/GenBank/DDBJ databases">
        <title>Initial genome analysis of the psychrotolerant acidophile Acidithiobacillus ferrivorans CF27: insights into iron and sulfur oxidation pathways and into biofilm formation.</title>
        <authorList>
            <person name="Talla E."/>
            <person name="Hedrich S."/>
            <person name="Mangenot S."/>
            <person name="Ji B."/>
            <person name="Johnson D.B."/>
            <person name="Barbe V."/>
            <person name="Bonnefoy V."/>
        </authorList>
    </citation>
    <scope>NUCLEOTIDE SEQUENCE [LARGE SCALE GENOMIC DNA]</scope>
    <source>
        <strain evidence="4">CF27</strain>
    </source>
</reference>
<dbReference type="InterPro" id="IPR001867">
    <property type="entry name" value="OmpR/PhoB-type_DNA-bd"/>
</dbReference>
<dbReference type="Pfam" id="PF00486">
    <property type="entry name" value="Trans_reg_C"/>
    <property type="match status" value="1"/>
</dbReference>
<dbReference type="SMART" id="SM00862">
    <property type="entry name" value="Trans_reg_C"/>
    <property type="match status" value="1"/>
</dbReference>
<proteinExistence type="predicted"/>
<evidence type="ECO:0000259" key="3">
    <source>
        <dbReference type="PROSITE" id="PS51755"/>
    </source>
</evidence>
<sequence length="278" mass="31822">MFNILLGNIYLQHAHAVVMETLAWLHLPTCIHTPPEERRIFLIAPNAHQSGPQEVEYALVKNGYRVQRITSQQDVEKLTEGVEIYHIVVYGWPDNSREHLRLLRDVGHKTVPFLVIGDSTEADSGSIAVAAIEAGAAAFIPWALGEGLLMAHLRRLADEMTIRRMELAKLPGQIQLDPRSRRVSIFGHELYLPKQLFRLFEYMVTHPDEAISYHQLLQVLAEGKKIYIAPNTLVVKIYRLRRILEDTGVHRWLETIPGFGYRFCPPKHVTRLVEQSTQ</sequence>
<evidence type="ECO:0000313" key="6">
    <source>
        <dbReference type="Proteomes" id="UP000193925"/>
    </source>
</evidence>
<protein>
    <submittedName>
        <fullName evidence="4">Transcriptional regulator, winged helix family</fullName>
    </submittedName>
</protein>
<feature type="DNA-binding region" description="OmpR/PhoB-type" evidence="2">
    <location>
        <begin position="165"/>
        <end position="265"/>
    </location>
</feature>
<dbReference type="SUPFAM" id="SSF46894">
    <property type="entry name" value="C-terminal effector domain of the bipartite response regulators"/>
    <property type="match status" value="1"/>
</dbReference>
<dbReference type="CDD" id="cd00383">
    <property type="entry name" value="trans_reg_C"/>
    <property type="match status" value="1"/>
</dbReference>
<keyword evidence="1 2" id="KW-0238">DNA-binding</keyword>
<organism evidence="4">
    <name type="scientific">Acidithiobacillus ferrivorans</name>
    <dbReference type="NCBI Taxonomy" id="160808"/>
    <lineage>
        <taxon>Bacteria</taxon>
        <taxon>Pseudomonadati</taxon>
        <taxon>Pseudomonadota</taxon>
        <taxon>Acidithiobacillia</taxon>
        <taxon>Acidithiobacillales</taxon>
        <taxon>Acidithiobacillaceae</taxon>
        <taxon>Acidithiobacillus</taxon>
    </lineage>
</organism>
<reference evidence="5 6" key="3">
    <citation type="submission" date="2017-03" db="EMBL/GenBank/DDBJ databases">
        <authorList>
            <person name="Regsiter A."/>
            <person name="William W."/>
        </authorList>
    </citation>
    <scope>NUCLEOTIDE SEQUENCE [LARGE SCALE GENOMIC DNA]</scope>
    <source>
        <strain evidence="5">PRJEB5721</strain>
    </source>
</reference>
<dbReference type="PROSITE" id="PS51755">
    <property type="entry name" value="OMPR_PHOB"/>
    <property type="match status" value="1"/>
</dbReference>
<evidence type="ECO:0000313" key="4">
    <source>
        <dbReference type="EMBL" id="CDQ12300.1"/>
    </source>
</evidence>
<dbReference type="GO" id="GO:0000160">
    <property type="term" value="P:phosphorelay signal transduction system"/>
    <property type="evidence" value="ECO:0007669"/>
    <property type="project" value="InterPro"/>
</dbReference>
<dbReference type="AlphaFoldDB" id="A0A060UV59"/>
<reference evidence="4" key="1">
    <citation type="submission" date="2014-03" db="EMBL/GenBank/DDBJ databases">
        <authorList>
            <person name="Genoscope - CEA"/>
        </authorList>
    </citation>
    <scope>NUCLEOTIDE SEQUENCE [LARGE SCALE GENOMIC DNA]</scope>
    <source>
        <strain evidence="4">CF27</strain>
    </source>
</reference>
<dbReference type="Proteomes" id="UP000193925">
    <property type="component" value="Chromosome AFERRI"/>
</dbReference>